<dbReference type="OrthoDB" id="434126at2759"/>
<protein>
    <recommendedName>
        <fullName evidence="12">Lipase maturation factor</fullName>
    </recommendedName>
</protein>
<feature type="transmembrane region" description="Helical" evidence="7">
    <location>
        <begin position="23"/>
        <end position="45"/>
    </location>
</feature>
<evidence type="ECO:0000313" key="10">
    <source>
        <dbReference type="EMBL" id="KAF2070087.1"/>
    </source>
</evidence>
<comment type="similarity">
    <text evidence="2">Belongs to the lipase maturation factor family.</text>
</comment>
<dbReference type="InterPro" id="IPR057433">
    <property type="entry name" value="LMF1/2_C"/>
</dbReference>
<keyword evidence="6 7" id="KW-0472">Membrane</keyword>
<proteinExistence type="inferred from homology"/>
<feature type="transmembrane region" description="Helical" evidence="7">
    <location>
        <begin position="57"/>
        <end position="74"/>
    </location>
</feature>
<evidence type="ECO:0000256" key="5">
    <source>
        <dbReference type="ARBA" id="ARBA00022989"/>
    </source>
</evidence>
<evidence type="ECO:0000256" key="6">
    <source>
        <dbReference type="ARBA" id="ARBA00023136"/>
    </source>
</evidence>
<feature type="transmembrane region" description="Helical" evidence="7">
    <location>
        <begin position="357"/>
        <end position="377"/>
    </location>
</feature>
<dbReference type="Proteomes" id="UP000695562">
    <property type="component" value="Unassembled WGS sequence"/>
</dbReference>
<organism evidence="10 11">
    <name type="scientific">Polysphondylium violaceum</name>
    <dbReference type="NCBI Taxonomy" id="133409"/>
    <lineage>
        <taxon>Eukaryota</taxon>
        <taxon>Amoebozoa</taxon>
        <taxon>Evosea</taxon>
        <taxon>Eumycetozoa</taxon>
        <taxon>Dictyostelia</taxon>
        <taxon>Dictyosteliales</taxon>
        <taxon>Dictyosteliaceae</taxon>
        <taxon>Polysphondylium</taxon>
    </lineage>
</organism>
<evidence type="ECO:0000256" key="2">
    <source>
        <dbReference type="ARBA" id="ARBA00005512"/>
    </source>
</evidence>
<evidence type="ECO:0000259" key="9">
    <source>
        <dbReference type="Pfam" id="PF25179"/>
    </source>
</evidence>
<dbReference type="Pfam" id="PF25179">
    <property type="entry name" value="LMF1_C"/>
    <property type="match status" value="1"/>
</dbReference>
<evidence type="ECO:0000256" key="7">
    <source>
        <dbReference type="SAM" id="Phobius"/>
    </source>
</evidence>
<sequence length="591" mass="68728">MNSYIQRSINYIHKNQELVSKTFLALVYLICLKNYLQFIVYRVFISPTNDSFALTQWLLLRGLAVIYFISWISLKCQVLGLFGKNGIIPIEKTVTYQKRDRSSIWTSPSLFLFTNTISDNLLLNFCNIGLVCSILLFFDIAPTLNLTVLYIFYLSFKNVGEDFFQLQFDNLLLETGFIALLLPPFKVIPFLPGLEFGQVYHRSIWYLFHFFNIRLLVASGICKLSSGDVNWLNGKALDYHWWTQPMPLSTSYYFQKLPTMLKFVGCISHFLIEIICPILLMIPLFKSINSIALLTLQIMIMVSGNYGTFNLVSLLLGFSFFSDNDLPVVVVETIRDLVHISNYTIELPLFSNLQSWLNVYMALIGVAIVSFTVMMSFIPFSQVFRGIMLPPLSLYKVYMYIEPFGLLNYYGLFAVMTTSRKEIIFQGSIDGVEWKEYEFKYKIGDINHIPLFVLGHLPRLDWRLWFNQFHGFSINGEFWFHSFILKLLKNEKDVMDILSPKNKNMFVVDKQQKDSNSKITPPKYVRAMITPYKFSFDSSASRKELIRKDEQGVDQIWENGKWWSRKLPLLQYSPIAKLSDNGEKLVYKAKI</sequence>
<dbReference type="PANTHER" id="PTHR14463">
    <property type="entry name" value="LIPASE MATURATION FACTOR"/>
    <property type="match status" value="1"/>
</dbReference>
<comment type="subcellular location">
    <subcellularLocation>
        <location evidence="1">Endoplasmic reticulum membrane</location>
        <topology evidence="1">Multi-pass membrane protein</topology>
    </subcellularLocation>
</comment>
<dbReference type="GO" id="GO:0005789">
    <property type="term" value="C:endoplasmic reticulum membrane"/>
    <property type="evidence" value="ECO:0007669"/>
    <property type="project" value="UniProtKB-SubCell"/>
</dbReference>
<feature type="transmembrane region" description="Helical" evidence="7">
    <location>
        <begin position="203"/>
        <end position="221"/>
    </location>
</feature>
<feature type="transmembrane region" description="Helical" evidence="7">
    <location>
        <begin position="294"/>
        <end position="321"/>
    </location>
</feature>
<evidence type="ECO:0000256" key="1">
    <source>
        <dbReference type="ARBA" id="ARBA00004477"/>
    </source>
</evidence>
<evidence type="ECO:0000259" key="8">
    <source>
        <dbReference type="Pfam" id="PF06762"/>
    </source>
</evidence>
<dbReference type="GO" id="GO:0051604">
    <property type="term" value="P:protein maturation"/>
    <property type="evidence" value="ECO:0007669"/>
    <property type="project" value="InterPro"/>
</dbReference>
<dbReference type="InterPro" id="IPR057434">
    <property type="entry name" value="LMF1/2_N"/>
</dbReference>
<evidence type="ECO:0008006" key="12">
    <source>
        <dbReference type="Google" id="ProtNLM"/>
    </source>
</evidence>
<accession>A0A8J4PN92</accession>
<evidence type="ECO:0000256" key="3">
    <source>
        <dbReference type="ARBA" id="ARBA00022692"/>
    </source>
</evidence>
<gene>
    <name evidence="10" type="ORF">CYY_008596</name>
</gene>
<evidence type="ECO:0000256" key="4">
    <source>
        <dbReference type="ARBA" id="ARBA00022824"/>
    </source>
</evidence>
<reference evidence="10" key="1">
    <citation type="submission" date="2020-01" db="EMBL/GenBank/DDBJ databases">
        <title>Development of genomics and gene disruption for Polysphondylium violaceum indicates a role for the polyketide synthase stlB in stalk morphogenesis.</title>
        <authorList>
            <person name="Narita B."/>
            <person name="Kawabe Y."/>
            <person name="Kin K."/>
            <person name="Saito T."/>
            <person name="Gibbs R."/>
            <person name="Kuspa A."/>
            <person name="Muzny D."/>
            <person name="Queller D."/>
            <person name="Richards S."/>
            <person name="Strassman J."/>
            <person name="Sucgang R."/>
            <person name="Worley K."/>
            <person name="Schaap P."/>
        </authorList>
    </citation>
    <scope>NUCLEOTIDE SEQUENCE</scope>
    <source>
        <strain evidence="10">QSvi11</strain>
    </source>
</reference>
<feature type="transmembrane region" description="Helical" evidence="7">
    <location>
        <begin position="121"/>
        <end position="151"/>
    </location>
</feature>
<dbReference type="InterPro" id="IPR009613">
    <property type="entry name" value="LMF"/>
</dbReference>
<keyword evidence="3 7" id="KW-0812">Transmembrane</keyword>
<keyword evidence="5 7" id="KW-1133">Transmembrane helix</keyword>
<feature type="domain" description="Lipase maturation factor 1/2 N-terminal" evidence="8">
    <location>
        <begin position="165"/>
        <end position="326"/>
    </location>
</feature>
<evidence type="ECO:0000313" key="11">
    <source>
        <dbReference type="Proteomes" id="UP000695562"/>
    </source>
</evidence>
<dbReference type="Pfam" id="PF06762">
    <property type="entry name" value="LMF1"/>
    <property type="match status" value="1"/>
</dbReference>
<keyword evidence="4" id="KW-0256">Endoplasmic reticulum</keyword>
<feature type="transmembrane region" description="Helical" evidence="7">
    <location>
        <begin position="260"/>
        <end position="282"/>
    </location>
</feature>
<keyword evidence="11" id="KW-1185">Reference proteome</keyword>
<feature type="domain" description="Lipase maturation factor 1/2 C-terminal" evidence="9">
    <location>
        <begin position="406"/>
        <end position="543"/>
    </location>
</feature>
<feature type="transmembrane region" description="Helical" evidence="7">
    <location>
        <begin position="397"/>
        <end position="416"/>
    </location>
</feature>
<comment type="caution">
    <text evidence="10">The sequence shown here is derived from an EMBL/GenBank/DDBJ whole genome shotgun (WGS) entry which is preliminary data.</text>
</comment>
<dbReference type="AlphaFoldDB" id="A0A8J4PN92"/>
<dbReference type="EMBL" id="AJWJ01000545">
    <property type="protein sequence ID" value="KAF2070087.1"/>
    <property type="molecule type" value="Genomic_DNA"/>
</dbReference>
<feature type="transmembrane region" description="Helical" evidence="7">
    <location>
        <begin position="171"/>
        <end position="191"/>
    </location>
</feature>
<name>A0A8J4PN92_9MYCE</name>